<proteinExistence type="predicted"/>
<accession>A0A2W4XVZ0</accession>
<dbReference type="EMBL" id="QBML01000057">
    <property type="protein sequence ID" value="PZO35508.1"/>
    <property type="molecule type" value="Genomic_DNA"/>
</dbReference>
<sequence>MKASTKVLFLLGITICTSLSSCKAGAGSPPNNQTTQPIQPVQQIEKAKNVAAEVVVTVMLGDAGYQISVDCRDGKAQPLDAKMPEAQLKEFEIKKPSIVADACPNRPK</sequence>
<reference evidence="2 3" key="1">
    <citation type="submission" date="2018-04" db="EMBL/GenBank/DDBJ databases">
        <authorList>
            <person name="Go L.Y."/>
            <person name="Mitchell J.A."/>
        </authorList>
    </citation>
    <scope>NUCLEOTIDE SEQUENCE [LARGE SCALE GENOMIC DNA]</scope>
    <source>
        <strain evidence="2">ULC066bin1</strain>
    </source>
</reference>
<evidence type="ECO:0000313" key="3">
    <source>
        <dbReference type="Proteomes" id="UP000249467"/>
    </source>
</evidence>
<feature type="signal peptide" evidence="1">
    <location>
        <begin position="1"/>
        <end position="26"/>
    </location>
</feature>
<comment type="caution">
    <text evidence="2">The sequence shown here is derived from an EMBL/GenBank/DDBJ whole genome shotgun (WGS) entry which is preliminary data.</text>
</comment>
<feature type="chain" id="PRO_5016057448" evidence="1">
    <location>
        <begin position="27"/>
        <end position="108"/>
    </location>
</feature>
<keyword evidence="1" id="KW-0732">Signal</keyword>
<evidence type="ECO:0000256" key="1">
    <source>
        <dbReference type="SAM" id="SignalP"/>
    </source>
</evidence>
<reference evidence="2 3" key="2">
    <citation type="submission" date="2018-06" db="EMBL/GenBank/DDBJ databases">
        <title>Metagenomic assembly of (sub)arctic Cyanobacteria and their associated microbiome from non-axenic cultures.</title>
        <authorList>
            <person name="Baurain D."/>
        </authorList>
    </citation>
    <scope>NUCLEOTIDE SEQUENCE [LARGE SCALE GENOMIC DNA]</scope>
    <source>
        <strain evidence="2">ULC066bin1</strain>
    </source>
</reference>
<dbReference type="PROSITE" id="PS51257">
    <property type="entry name" value="PROKAR_LIPOPROTEIN"/>
    <property type="match status" value="1"/>
</dbReference>
<dbReference type="AlphaFoldDB" id="A0A2W4XVZ0"/>
<dbReference type="Proteomes" id="UP000249467">
    <property type="component" value="Unassembled WGS sequence"/>
</dbReference>
<name>A0A2W4XVZ0_9CYAN</name>
<gene>
    <name evidence="2" type="ORF">DCF19_23705</name>
</gene>
<protein>
    <submittedName>
        <fullName evidence="2">Uncharacterized protein</fullName>
    </submittedName>
</protein>
<evidence type="ECO:0000313" key="2">
    <source>
        <dbReference type="EMBL" id="PZO35508.1"/>
    </source>
</evidence>
<organism evidence="2 3">
    <name type="scientific">Pseudanabaena frigida</name>
    <dbReference type="NCBI Taxonomy" id="945775"/>
    <lineage>
        <taxon>Bacteria</taxon>
        <taxon>Bacillati</taxon>
        <taxon>Cyanobacteriota</taxon>
        <taxon>Cyanophyceae</taxon>
        <taxon>Pseudanabaenales</taxon>
        <taxon>Pseudanabaenaceae</taxon>
        <taxon>Pseudanabaena</taxon>
    </lineage>
</organism>